<dbReference type="CDD" id="cd03808">
    <property type="entry name" value="GT4_CapM-like"/>
    <property type="match status" value="1"/>
</dbReference>
<dbReference type="PANTHER" id="PTHR45947:SF3">
    <property type="entry name" value="SULFOQUINOVOSYL TRANSFERASE SQD2"/>
    <property type="match status" value="1"/>
</dbReference>
<dbReference type="AlphaFoldDB" id="A0AB39X9Z5"/>
<dbReference type="InterPro" id="IPR028098">
    <property type="entry name" value="Glyco_trans_4-like_N"/>
</dbReference>
<dbReference type="Pfam" id="PF00534">
    <property type="entry name" value="Glycos_transf_1"/>
    <property type="match status" value="1"/>
</dbReference>
<dbReference type="PANTHER" id="PTHR45947">
    <property type="entry name" value="SULFOQUINOVOSYL TRANSFERASE SQD2"/>
    <property type="match status" value="1"/>
</dbReference>
<evidence type="ECO:0000259" key="2">
    <source>
        <dbReference type="Pfam" id="PF13477"/>
    </source>
</evidence>
<dbReference type="InterPro" id="IPR001296">
    <property type="entry name" value="Glyco_trans_1"/>
</dbReference>
<dbReference type="InterPro" id="IPR050194">
    <property type="entry name" value="Glycosyltransferase_grp1"/>
</dbReference>
<gene>
    <name evidence="3" type="ORF">AB8S08_02570</name>
</gene>
<dbReference type="GO" id="GO:0016757">
    <property type="term" value="F:glycosyltransferase activity"/>
    <property type="evidence" value="ECO:0007669"/>
    <property type="project" value="InterPro"/>
</dbReference>
<accession>A0AB39X9Z5</accession>
<name>A0AB39X9Z5_9GAMM</name>
<evidence type="ECO:0000259" key="1">
    <source>
        <dbReference type="Pfam" id="PF00534"/>
    </source>
</evidence>
<dbReference type="SUPFAM" id="SSF53756">
    <property type="entry name" value="UDP-Glycosyltransferase/glycogen phosphorylase"/>
    <property type="match status" value="1"/>
</dbReference>
<organism evidence="3">
    <name type="scientific">Pseudidiomarina sp. PP-1MA</name>
    <dbReference type="NCBI Taxonomy" id="3237706"/>
    <lineage>
        <taxon>Bacteria</taxon>
        <taxon>Pseudomonadati</taxon>
        <taxon>Pseudomonadota</taxon>
        <taxon>Gammaproteobacteria</taxon>
        <taxon>Alteromonadales</taxon>
        <taxon>Idiomarinaceae</taxon>
        <taxon>Pseudidiomarina</taxon>
    </lineage>
</organism>
<reference evidence="3" key="1">
    <citation type="submission" date="2024-07" db="EMBL/GenBank/DDBJ databases">
        <title>Whole genome sequence of bacterial strains from algal surface.</title>
        <authorList>
            <person name="Kumar P."/>
        </authorList>
    </citation>
    <scope>NUCLEOTIDE SEQUENCE</scope>
    <source>
        <strain evidence="3">PP-1MA</strain>
    </source>
</reference>
<evidence type="ECO:0000313" key="3">
    <source>
        <dbReference type="EMBL" id="XDV10107.1"/>
    </source>
</evidence>
<dbReference type="Pfam" id="PF13477">
    <property type="entry name" value="Glyco_trans_4_2"/>
    <property type="match status" value="1"/>
</dbReference>
<sequence>MKVLYIVTPAKYFLSHRIELANYVHRHGFEVILLSKMAGNERALFSNLCFPLKTFDVDLTRNPQAILKEISVILRLKNLVKKIKPDIIHCSSHKGCIFGGLAARFLRIPCVLAPGGLATPFRMEGIRYRIIRIFIYSVFNYLLAGDNFHSILQNRYELTRLISKRNRHKVSLIRGAGVNTCGFLSNPPQKNKHDSIVRILYLGRIIKSKGIVEYLKAASDISSNNSNVEFLLAGELDSSSLDRIEPHELQHHLAPRSVTWLGAVRDVRGLLSTVDIVCLPSYTEGLPQCLVEAASAGLPLVGCDIPGIREVIIDGVNGLLCKPKDVKSLSFALSRLVNDESIRKLMGAQSLLMSKQFDIENVGSSTIDLYRKLIGVSSRHEIF</sequence>
<protein>
    <submittedName>
        <fullName evidence="3">Glycosyltransferase family 4 protein</fullName>
    </submittedName>
</protein>
<dbReference type="RefSeq" id="WP_369743412.1">
    <property type="nucleotide sequence ID" value="NZ_CP165718.1"/>
</dbReference>
<dbReference type="Gene3D" id="3.40.50.2000">
    <property type="entry name" value="Glycogen Phosphorylase B"/>
    <property type="match status" value="2"/>
</dbReference>
<dbReference type="EMBL" id="CP165718">
    <property type="protein sequence ID" value="XDV10107.1"/>
    <property type="molecule type" value="Genomic_DNA"/>
</dbReference>
<feature type="domain" description="Glycosyl transferase family 1" evidence="1">
    <location>
        <begin position="194"/>
        <end position="347"/>
    </location>
</feature>
<feature type="domain" description="Glycosyltransferase subfamily 4-like N-terminal" evidence="2">
    <location>
        <begin position="2"/>
        <end position="118"/>
    </location>
</feature>
<proteinExistence type="predicted"/>